<dbReference type="Proteomes" id="UP000535182">
    <property type="component" value="Unassembled WGS sequence"/>
</dbReference>
<keyword evidence="1" id="KW-0233">DNA recombination</keyword>
<comment type="caution">
    <text evidence="2">The sequence shown here is derived from an EMBL/GenBank/DDBJ whole genome shotgun (WGS) entry which is preliminary data.</text>
</comment>
<dbReference type="InterPro" id="IPR013762">
    <property type="entry name" value="Integrase-like_cat_sf"/>
</dbReference>
<keyword evidence="3" id="KW-1185">Reference proteome</keyword>
<dbReference type="GO" id="GO:0003677">
    <property type="term" value="F:DNA binding"/>
    <property type="evidence" value="ECO:0007669"/>
    <property type="project" value="InterPro"/>
</dbReference>
<protein>
    <submittedName>
        <fullName evidence="2">Integrase</fullName>
    </submittedName>
</protein>
<name>A0A9X0U356_9BACT</name>
<reference evidence="2 3" key="1">
    <citation type="submission" date="2020-08" db="EMBL/GenBank/DDBJ databases">
        <title>Genomic Encyclopedia of Type Strains, Phase IV (KMG-V): Genome sequencing to study the core and pangenomes of soil and plant-associated prokaryotes.</title>
        <authorList>
            <person name="Whitman W."/>
        </authorList>
    </citation>
    <scope>NUCLEOTIDE SEQUENCE [LARGE SCALE GENOMIC DNA]</scope>
    <source>
        <strain evidence="2 3">X5P2</strain>
    </source>
</reference>
<dbReference type="AlphaFoldDB" id="A0A9X0U356"/>
<gene>
    <name evidence="2" type="ORF">HDF14_001574</name>
</gene>
<evidence type="ECO:0000313" key="2">
    <source>
        <dbReference type="EMBL" id="MBB5327968.1"/>
    </source>
</evidence>
<organism evidence="2 3">
    <name type="scientific">Tunturiibacter gelidiferens</name>
    <dbReference type="NCBI Taxonomy" id="3069689"/>
    <lineage>
        <taxon>Bacteria</taxon>
        <taxon>Pseudomonadati</taxon>
        <taxon>Acidobacteriota</taxon>
        <taxon>Terriglobia</taxon>
        <taxon>Terriglobales</taxon>
        <taxon>Acidobacteriaceae</taxon>
        <taxon>Tunturiibacter</taxon>
    </lineage>
</organism>
<dbReference type="SUPFAM" id="SSF56349">
    <property type="entry name" value="DNA breaking-rejoining enzymes"/>
    <property type="match status" value="1"/>
</dbReference>
<sequence length="89" mass="10448">MRRCLYPCPTSEQAFTIPFHCVRVFVRFKLLHGPEVFGKMPVWAISSLQKILQARAKRAKITKQIVWHTFRHTYSSLLSECGNDVKVWQ</sequence>
<dbReference type="Gene3D" id="1.10.443.10">
    <property type="entry name" value="Intergrase catalytic core"/>
    <property type="match status" value="1"/>
</dbReference>
<proteinExistence type="predicted"/>
<dbReference type="InterPro" id="IPR011010">
    <property type="entry name" value="DNA_brk_join_enz"/>
</dbReference>
<dbReference type="EMBL" id="JACHEB010000003">
    <property type="protein sequence ID" value="MBB5327968.1"/>
    <property type="molecule type" value="Genomic_DNA"/>
</dbReference>
<dbReference type="GO" id="GO:0015074">
    <property type="term" value="P:DNA integration"/>
    <property type="evidence" value="ECO:0007669"/>
    <property type="project" value="InterPro"/>
</dbReference>
<accession>A0A9X0U356</accession>
<dbReference type="GO" id="GO:0006310">
    <property type="term" value="P:DNA recombination"/>
    <property type="evidence" value="ECO:0007669"/>
    <property type="project" value="UniProtKB-KW"/>
</dbReference>
<evidence type="ECO:0000256" key="1">
    <source>
        <dbReference type="ARBA" id="ARBA00023172"/>
    </source>
</evidence>
<evidence type="ECO:0000313" key="3">
    <source>
        <dbReference type="Proteomes" id="UP000535182"/>
    </source>
</evidence>